<dbReference type="Pfam" id="PF03466">
    <property type="entry name" value="LysR_substrate"/>
    <property type="match status" value="1"/>
</dbReference>
<comment type="similarity">
    <text evidence="1">Belongs to the LysR transcriptional regulatory family.</text>
</comment>
<organism evidence="6 7">
    <name type="scientific">Sulfitobacter sediminis</name>
    <dbReference type="NCBI Taxonomy" id="3234186"/>
    <lineage>
        <taxon>Bacteria</taxon>
        <taxon>Pseudomonadati</taxon>
        <taxon>Pseudomonadota</taxon>
        <taxon>Alphaproteobacteria</taxon>
        <taxon>Rhodobacterales</taxon>
        <taxon>Roseobacteraceae</taxon>
        <taxon>Sulfitobacter</taxon>
    </lineage>
</organism>
<evidence type="ECO:0000313" key="6">
    <source>
        <dbReference type="EMBL" id="MEW9918181.1"/>
    </source>
</evidence>
<dbReference type="RefSeq" id="WP_367875881.1">
    <property type="nucleotide sequence ID" value="NZ_JBFNXX010000001.1"/>
</dbReference>
<dbReference type="Proteomes" id="UP001556098">
    <property type="component" value="Unassembled WGS sequence"/>
</dbReference>
<keyword evidence="4" id="KW-0804">Transcription</keyword>
<evidence type="ECO:0000256" key="1">
    <source>
        <dbReference type="ARBA" id="ARBA00009437"/>
    </source>
</evidence>
<keyword evidence="2" id="KW-0805">Transcription regulation</keyword>
<dbReference type="PROSITE" id="PS50931">
    <property type="entry name" value="HTH_LYSR"/>
    <property type="match status" value="1"/>
</dbReference>
<dbReference type="InterPro" id="IPR058163">
    <property type="entry name" value="LysR-type_TF_proteobact-type"/>
</dbReference>
<dbReference type="PANTHER" id="PTHR30537">
    <property type="entry name" value="HTH-TYPE TRANSCRIPTIONAL REGULATOR"/>
    <property type="match status" value="1"/>
</dbReference>
<dbReference type="SUPFAM" id="SSF46785">
    <property type="entry name" value="Winged helix' DNA-binding domain"/>
    <property type="match status" value="1"/>
</dbReference>
<dbReference type="EMBL" id="JBFNXX010000001">
    <property type="protein sequence ID" value="MEW9918181.1"/>
    <property type="molecule type" value="Genomic_DNA"/>
</dbReference>
<protein>
    <submittedName>
        <fullName evidence="6">LysR family transcriptional regulator</fullName>
    </submittedName>
</protein>
<proteinExistence type="inferred from homology"/>
<dbReference type="InterPro" id="IPR036388">
    <property type="entry name" value="WH-like_DNA-bd_sf"/>
</dbReference>
<keyword evidence="7" id="KW-1185">Reference proteome</keyword>
<evidence type="ECO:0000256" key="4">
    <source>
        <dbReference type="ARBA" id="ARBA00023163"/>
    </source>
</evidence>
<dbReference type="Gene3D" id="1.10.10.10">
    <property type="entry name" value="Winged helix-like DNA-binding domain superfamily/Winged helix DNA-binding domain"/>
    <property type="match status" value="1"/>
</dbReference>
<name>A0ABV3RHI0_9RHOB</name>
<dbReference type="InterPro" id="IPR036390">
    <property type="entry name" value="WH_DNA-bd_sf"/>
</dbReference>
<evidence type="ECO:0000256" key="3">
    <source>
        <dbReference type="ARBA" id="ARBA00023125"/>
    </source>
</evidence>
<comment type="caution">
    <text evidence="6">The sequence shown here is derived from an EMBL/GenBank/DDBJ whole genome shotgun (WGS) entry which is preliminary data.</text>
</comment>
<evidence type="ECO:0000259" key="5">
    <source>
        <dbReference type="PROSITE" id="PS50931"/>
    </source>
</evidence>
<feature type="domain" description="HTH lysR-type" evidence="5">
    <location>
        <begin position="20"/>
        <end position="77"/>
    </location>
</feature>
<dbReference type="Gene3D" id="3.40.190.10">
    <property type="entry name" value="Periplasmic binding protein-like II"/>
    <property type="match status" value="1"/>
</dbReference>
<gene>
    <name evidence="6" type="ORF">AB2B41_01080</name>
</gene>
<dbReference type="SUPFAM" id="SSF53850">
    <property type="entry name" value="Periplasmic binding protein-like II"/>
    <property type="match status" value="1"/>
</dbReference>
<evidence type="ECO:0000256" key="2">
    <source>
        <dbReference type="ARBA" id="ARBA00023015"/>
    </source>
</evidence>
<accession>A0ABV3RHI0</accession>
<reference evidence="6 7" key="1">
    <citation type="submission" date="2024-07" db="EMBL/GenBank/DDBJ databases">
        <title>Marimonas sp.nov., isolated from tidal-flat sediment.</title>
        <authorList>
            <person name="Jayan J.N."/>
            <person name="Lee S.S."/>
        </authorList>
    </citation>
    <scope>NUCLEOTIDE SEQUENCE [LARGE SCALE GENOMIC DNA]</scope>
    <source>
        <strain evidence="6 7">MJW-29</strain>
    </source>
</reference>
<dbReference type="PANTHER" id="PTHR30537:SF3">
    <property type="entry name" value="TRANSCRIPTIONAL REGULATORY PROTEIN"/>
    <property type="match status" value="1"/>
</dbReference>
<dbReference type="InterPro" id="IPR005119">
    <property type="entry name" value="LysR_subst-bd"/>
</dbReference>
<dbReference type="Pfam" id="PF00126">
    <property type="entry name" value="HTH_1"/>
    <property type="match status" value="1"/>
</dbReference>
<keyword evidence="3" id="KW-0238">DNA-binding</keyword>
<sequence length="300" mass="31919">MKSPFVPIVFPPYSAEMQSFDWNDLKYFLCLHRAGNLAAAGRRLGVSDTTVARRIRALEAALGVPLFLRSGQGRHVLTPAGQNALARAEAIEREGAGLAEALGADGGGVAGTVTVSAVPLLCHHVLLPALPMLQARHPQVVLEIVPEARNLDLSKREADLALRFSRPASGGLRVRARKLGTVEFGVFAVAGGADLPWIAYADTAASLPQARWTSSALSRAGGAAPLRVTDAETALGAAALGLGKAVLPTKVAERDGRLVRVEGRWHAPLPQRDVWLLSHVDQAERRAIGAVKAWLSEIEW</sequence>
<evidence type="ECO:0000313" key="7">
    <source>
        <dbReference type="Proteomes" id="UP001556098"/>
    </source>
</evidence>
<dbReference type="InterPro" id="IPR000847">
    <property type="entry name" value="LysR_HTH_N"/>
</dbReference>